<keyword evidence="1" id="KW-1015">Disulfide bond</keyword>
<gene>
    <name evidence="4" type="ORF">GSONMT00011681001</name>
</gene>
<protein>
    <recommendedName>
        <fullName evidence="3">VWF/SSPO/Zonadhesin-like cysteine-rich domain-containing protein</fullName>
    </recommendedName>
</protein>
<dbReference type="InterPro" id="IPR058753">
    <property type="entry name" value="TIL_OTOGL_Mucin"/>
</dbReference>
<feature type="compositionally biased region" description="Low complexity" evidence="2">
    <location>
        <begin position="331"/>
        <end position="365"/>
    </location>
</feature>
<organism evidence="4 5">
    <name type="scientific">Oncorhynchus mykiss</name>
    <name type="common">Rainbow trout</name>
    <name type="synonym">Salmo gairdneri</name>
    <dbReference type="NCBI Taxonomy" id="8022"/>
    <lineage>
        <taxon>Eukaryota</taxon>
        <taxon>Metazoa</taxon>
        <taxon>Chordata</taxon>
        <taxon>Craniata</taxon>
        <taxon>Vertebrata</taxon>
        <taxon>Euteleostomi</taxon>
        <taxon>Actinopterygii</taxon>
        <taxon>Neopterygii</taxon>
        <taxon>Teleostei</taxon>
        <taxon>Protacanthopterygii</taxon>
        <taxon>Salmoniformes</taxon>
        <taxon>Salmonidae</taxon>
        <taxon>Salmoninae</taxon>
        <taxon>Oncorhynchus</taxon>
    </lineage>
</organism>
<reference evidence="4" key="2">
    <citation type="submission" date="2014-03" db="EMBL/GenBank/DDBJ databases">
        <authorList>
            <person name="Genoscope - CEA"/>
        </authorList>
    </citation>
    <scope>NUCLEOTIDE SEQUENCE</scope>
</reference>
<dbReference type="PANTHER" id="PTHR11339:SF408">
    <property type="entry name" value="MUCIN-5B"/>
    <property type="match status" value="1"/>
</dbReference>
<reference evidence="4" key="1">
    <citation type="journal article" date="2014" name="Nat. Commun.">
        <title>The rainbow trout genome provides novel insights into evolution after whole-genome duplication in vertebrates.</title>
        <authorList>
            <person name="Berthelot C."/>
            <person name="Brunet F."/>
            <person name="Chalopin D."/>
            <person name="Juanchich A."/>
            <person name="Bernard M."/>
            <person name="Noel B."/>
            <person name="Bento P."/>
            <person name="Da Silva C."/>
            <person name="Labadie K."/>
            <person name="Alberti A."/>
            <person name="Aury J.M."/>
            <person name="Louis A."/>
            <person name="Dehais P."/>
            <person name="Bardou P."/>
            <person name="Montfort J."/>
            <person name="Klopp C."/>
            <person name="Cabau C."/>
            <person name="Gaspin C."/>
            <person name="Thorgaard G.H."/>
            <person name="Boussaha M."/>
            <person name="Quillet E."/>
            <person name="Guyomard R."/>
            <person name="Galiana D."/>
            <person name="Bobe J."/>
            <person name="Volff J.N."/>
            <person name="Genet C."/>
            <person name="Wincker P."/>
            <person name="Jaillon O."/>
            <person name="Roest Crollius H."/>
            <person name="Guiguen Y."/>
        </authorList>
    </citation>
    <scope>NUCLEOTIDE SEQUENCE [LARGE SCALE GENOMIC DNA]</scope>
</reference>
<evidence type="ECO:0000256" key="1">
    <source>
        <dbReference type="ARBA" id="ARBA00023157"/>
    </source>
</evidence>
<dbReference type="PANTHER" id="PTHR11339">
    <property type="entry name" value="EXTRACELLULAR MATRIX GLYCOPROTEIN RELATED"/>
    <property type="match status" value="1"/>
</dbReference>
<dbReference type="Gene3D" id="2.10.70.10">
    <property type="entry name" value="Complement Module, domain 1"/>
    <property type="match status" value="1"/>
</dbReference>
<evidence type="ECO:0000256" key="2">
    <source>
        <dbReference type="SAM" id="MobiDB-lite"/>
    </source>
</evidence>
<proteinExistence type="predicted"/>
<dbReference type="PaxDb" id="8022-A0A060Z7W6"/>
<dbReference type="InterPro" id="IPR014853">
    <property type="entry name" value="VWF/SSPO/ZAN-like_Cys-rich_dom"/>
</dbReference>
<dbReference type="AlphaFoldDB" id="A0A060Z7W6"/>
<dbReference type="STRING" id="8022.A0A060Z7W6"/>
<name>A0A060Z7W6_ONCMY</name>
<dbReference type="GO" id="GO:0031012">
    <property type="term" value="C:extracellular matrix"/>
    <property type="evidence" value="ECO:0007669"/>
    <property type="project" value="TreeGrafter"/>
</dbReference>
<evidence type="ECO:0000313" key="5">
    <source>
        <dbReference type="Proteomes" id="UP000193380"/>
    </source>
</evidence>
<dbReference type="Pfam" id="PF08742">
    <property type="entry name" value="C8"/>
    <property type="match status" value="1"/>
</dbReference>
<dbReference type="Proteomes" id="UP000193380">
    <property type="component" value="Unassembled WGS sequence"/>
</dbReference>
<accession>A0A060Z7W6</accession>
<dbReference type="EMBL" id="FR953500">
    <property type="protein sequence ID" value="CDR00121.1"/>
    <property type="molecule type" value="Genomic_DNA"/>
</dbReference>
<dbReference type="Pfam" id="PF25962">
    <property type="entry name" value="TIL_OTOGL_Mucin"/>
    <property type="match status" value="1"/>
</dbReference>
<dbReference type="GO" id="GO:0005615">
    <property type="term" value="C:extracellular space"/>
    <property type="evidence" value="ECO:0007669"/>
    <property type="project" value="TreeGrafter"/>
</dbReference>
<evidence type="ECO:0000259" key="3">
    <source>
        <dbReference type="SMART" id="SM00832"/>
    </source>
</evidence>
<feature type="region of interest" description="Disordered" evidence="2">
    <location>
        <begin position="275"/>
        <end position="297"/>
    </location>
</feature>
<dbReference type="SMART" id="SM00832">
    <property type="entry name" value="C8"/>
    <property type="match status" value="1"/>
</dbReference>
<feature type="domain" description="VWF/SSPO/Zonadhesin-like cysteine-rich" evidence="3">
    <location>
        <begin position="1"/>
        <end position="70"/>
    </location>
</feature>
<evidence type="ECO:0000313" key="4">
    <source>
        <dbReference type="EMBL" id="CDR00121.1"/>
    </source>
</evidence>
<feature type="non-terminal residue" evidence="4">
    <location>
        <position position="1"/>
    </location>
</feature>
<feature type="region of interest" description="Disordered" evidence="2">
    <location>
        <begin position="319"/>
        <end position="365"/>
    </location>
</feature>
<sequence>KQCSIINSDVFTACQNQVDPSPYYDACVRDSCACDSGGDCECFCTAVAAYAKACNEAGACVAWRTPRICPLFCDYYNPTGECEWHYKACGAQCMKTCRNPSGDCSSLIPALEGCYPNCPVAQPYFNEKTMKCVEREQCGCFDYEGNQYTNGQNVPAPNCKTCTCTMTGVSCSYDVNVCTCLHNGKQHRYGATLYNTTDGIGNCIVAVCAANGTITRNISPCQVTTTPVPTTTSPLTTTTVHATTTLKPTTVFHFTTSEPTSTSTWSSTTMEMTPKITTSSSLNPSTTTSGASTVTIPKPTTVTTTTMVPLTSREVATLTTAETSTKEEITTETITSTKPPKEVTTGPTTSSTTVNVESSTSTSKP</sequence>
<dbReference type="InterPro" id="IPR050780">
    <property type="entry name" value="Mucin_vWF_Thrombospondin_sf"/>
</dbReference>